<dbReference type="Gene3D" id="1.10.30.50">
    <property type="match status" value="1"/>
</dbReference>
<dbReference type="Proteomes" id="UP001146469">
    <property type="component" value="Unassembled WGS sequence"/>
</dbReference>
<dbReference type="Pfam" id="PF01844">
    <property type="entry name" value="HNH"/>
    <property type="match status" value="1"/>
</dbReference>
<dbReference type="GO" id="GO:0008270">
    <property type="term" value="F:zinc ion binding"/>
    <property type="evidence" value="ECO:0007669"/>
    <property type="project" value="InterPro"/>
</dbReference>
<dbReference type="GO" id="GO:0003676">
    <property type="term" value="F:nucleic acid binding"/>
    <property type="evidence" value="ECO:0007669"/>
    <property type="project" value="InterPro"/>
</dbReference>
<keyword evidence="4" id="KW-1185">Reference proteome</keyword>
<sequence>MNTTTLTTNTTEPPPDTAEPYYRLARSNDPLTATSRALNLTHLAMVEQSTPAPDDLVPDHVSKLAVRFGISKVVAANYADAGLMLQAFPQLHQLFRSGAFTIRHIQQVTEAVEAVAPDKRAEVEQEILKALKPTVPNQQVPTPRAAYNKVKAIVGDRDKLAVPLDDTPPMDTNSPELVIDRSQYETTAFTLTVPRLRGVELHKAVKAASLKRGCSMGEAFLAMFEQNITTEVTLNLYKAVGPQPRGVFAEDHWLSEAASCEWLAKVTHLAAPGYTATEGYQPTELLRASVIGRDGHCRFPGCDAPGYTCDIDHVHRHADGGPTSTANMHLLCRTHHRLKTAGTWDVALHADGTEVWTSHGDGHEVVTVPDGPLARENFAERGVRKARVVRKLNEEKLNADPMMPRGLSITREELQKMLNCASVGEIKEELQRRIKSEITIANAIAELAREELNSQIEQLEQLQKDEEEPPF</sequence>
<dbReference type="SMART" id="SM00507">
    <property type="entry name" value="HNHc"/>
    <property type="match status" value="1"/>
</dbReference>
<dbReference type="GO" id="GO:0004519">
    <property type="term" value="F:endonuclease activity"/>
    <property type="evidence" value="ECO:0007669"/>
    <property type="project" value="UniProtKB-KW"/>
</dbReference>
<dbReference type="CDD" id="cd00085">
    <property type="entry name" value="HNHc"/>
    <property type="match status" value="1"/>
</dbReference>
<comment type="caution">
    <text evidence="3">The sequence shown here is derived from an EMBL/GenBank/DDBJ whole genome shotgun (WGS) entry which is preliminary data.</text>
</comment>
<feature type="domain" description="HNH nuclease" evidence="2">
    <location>
        <begin position="285"/>
        <end position="337"/>
    </location>
</feature>
<name>A0A9X3REW5_9CORY</name>
<keyword evidence="3" id="KW-0540">Nuclease</keyword>
<dbReference type="InterPro" id="IPR003615">
    <property type="entry name" value="HNH_nuc"/>
</dbReference>
<dbReference type="EMBL" id="JAKMUT010000002">
    <property type="protein sequence ID" value="MCZ9289010.1"/>
    <property type="molecule type" value="Genomic_DNA"/>
</dbReference>
<reference evidence="3" key="1">
    <citation type="submission" date="2022-02" db="EMBL/GenBank/DDBJ databases">
        <title>Corynebacterium sp. from urogenital microbiome.</title>
        <authorList>
            <person name="Cappelli E.A."/>
            <person name="Ribeiro T.G."/>
            <person name="Peixe L."/>
        </authorList>
    </citation>
    <scope>NUCLEOTIDE SEQUENCE</scope>
    <source>
        <strain evidence="3">C8Ua_174</strain>
    </source>
</reference>
<dbReference type="AlphaFoldDB" id="A0A9X3REW5"/>
<proteinExistence type="predicted"/>
<accession>A0A9X3REW5</accession>
<keyword evidence="3" id="KW-0378">Hydrolase</keyword>
<dbReference type="RefSeq" id="WP_269944099.1">
    <property type="nucleotide sequence ID" value="NZ_JAKMUT010000002.1"/>
</dbReference>
<organism evidence="3 4">
    <name type="scientific">Corynebacterium evansiae</name>
    <dbReference type="NCBI Taxonomy" id="2913499"/>
    <lineage>
        <taxon>Bacteria</taxon>
        <taxon>Bacillati</taxon>
        <taxon>Actinomycetota</taxon>
        <taxon>Actinomycetes</taxon>
        <taxon>Mycobacteriales</taxon>
        <taxon>Corynebacteriaceae</taxon>
        <taxon>Corynebacterium</taxon>
    </lineage>
</organism>
<evidence type="ECO:0000256" key="1">
    <source>
        <dbReference type="SAM" id="Coils"/>
    </source>
</evidence>
<evidence type="ECO:0000259" key="2">
    <source>
        <dbReference type="SMART" id="SM00507"/>
    </source>
</evidence>
<evidence type="ECO:0000313" key="4">
    <source>
        <dbReference type="Proteomes" id="UP001146469"/>
    </source>
</evidence>
<evidence type="ECO:0000313" key="3">
    <source>
        <dbReference type="EMBL" id="MCZ9289010.1"/>
    </source>
</evidence>
<dbReference type="InterPro" id="IPR002711">
    <property type="entry name" value="HNH"/>
</dbReference>
<keyword evidence="1" id="KW-0175">Coiled coil</keyword>
<protein>
    <submittedName>
        <fullName evidence="3">HNH endonuclease</fullName>
    </submittedName>
</protein>
<keyword evidence="3" id="KW-0255">Endonuclease</keyword>
<gene>
    <name evidence="3" type="ORF">L8V00_02130</name>
</gene>
<feature type="coiled-coil region" evidence="1">
    <location>
        <begin position="442"/>
        <end position="469"/>
    </location>
</feature>